<protein>
    <submittedName>
        <fullName evidence="1">Metal-dependent phosphohydrolase</fullName>
    </submittedName>
</protein>
<accession>A0A941HYL4</accession>
<dbReference type="PANTHER" id="PTHR21174">
    <property type="match status" value="1"/>
</dbReference>
<dbReference type="PIRSF" id="PIRSF035170">
    <property type="entry name" value="HD_phosphohydro"/>
    <property type="match status" value="1"/>
</dbReference>
<gene>
    <name evidence="1" type="ORF">KC207_01570</name>
</gene>
<organism evidence="1 2">
    <name type="scientific">Phycicoccus avicenniae</name>
    <dbReference type="NCBI Taxonomy" id="2828860"/>
    <lineage>
        <taxon>Bacteria</taxon>
        <taxon>Bacillati</taxon>
        <taxon>Actinomycetota</taxon>
        <taxon>Actinomycetes</taxon>
        <taxon>Micrococcales</taxon>
        <taxon>Intrasporangiaceae</taxon>
        <taxon>Phycicoccus</taxon>
    </lineage>
</organism>
<dbReference type="SUPFAM" id="SSF109604">
    <property type="entry name" value="HD-domain/PDEase-like"/>
    <property type="match status" value="1"/>
</dbReference>
<dbReference type="Proteomes" id="UP000677016">
    <property type="component" value="Unassembled WGS sequence"/>
</dbReference>
<dbReference type="AlphaFoldDB" id="A0A941HYL4"/>
<dbReference type="Gene3D" id="1.10.3210.10">
    <property type="entry name" value="Hypothetical protein af1432"/>
    <property type="match status" value="1"/>
</dbReference>
<evidence type="ECO:0000313" key="2">
    <source>
        <dbReference type="Proteomes" id="UP000677016"/>
    </source>
</evidence>
<reference evidence="1" key="1">
    <citation type="submission" date="2021-04" db="EMBL/GenBank/DDBJ databases">
        <title>Phycicoccus avicenniae sp. nov., a novel endophytic actinomycetes isolated from branch of Avicennia mariana.</title>
        <authorList>
            <person name="Tuo L."/>
        </authorList>
    </citation>
    <scope>NUCLEOTIDE SEQUENCE</scope>
    <source>
        <strain evidence="1">BSK3Z-2</strain>
    </source>
</reference>
<sequence length="217" mass="23835">MQPMTQRWLADTRAAVAGLDRAAAATAGEALLDRWSEPHRHYHGTTHLGEVLAAVDGLHRSLRVAADERPVAVLAAWFHDAVYRVDEPEWNEKDSAALAVEVLTDLGAAPLLVDRVGQAVLDTREHDVGPDAELSRVVLHDADLWVLSAPTGRFDEYCAQVRAEYRHVPTADYASARAAVLRPFLAREHVYASAPARSGWEPLARENLAREISRLGA</sequence>
<comment type="caution">
    <text evidence="1">The sequence shown here is derived from an EMBL/GenBank/DDBJ whole genome shotgun (WGS) entry which is preliminary data.</text>
</comment>
<dbReference type="InterPro" id="IPR009218">
    <property type="entry name" value="HD_phosphohydro"/>
</dbReference>
<name>A0A941HYL4_9MICO</name>
<dbReference type="RefSeq" id="WP_211601131.1">
    <property type="nucleotide sequence ID" value="NZ_JAGSNF010000001.1"/>
</dbReference>
<evidence type="ECO:0000313" key="1">
    <source>
        <dbReference type="EMBL" id="MBR7741980.1"/>
    </source>
</evidence>
<proteinExistence type="predicted"/>
<dbReference type="PANTHER" id="PTHR21174:SF0">
    <property type="entry name" value="HD PHOSPHOHYDROLASE FAMILY PROTEIN-RELATED"/>
    <property type="match status" value="1"/>
</dbReference>
<keyword evidence="2" id="KW-1185">Reference proteome</keyword>
<dbReference type="EMBL" id="JAGSNF010000001">
    <property type="protein sequence ID" value="MBR7741980.1"/>
    <property type="molecule type" value="Genomic_DNA"/>
</dbReference>